<dbReference type="InterPro" id="IPR003399">
    <property type="entry name" value="Mce/MlaD"/>
</dbReference>
<dbReference type="NCBIfam" id="TIGR00996">
    <property type="entry name" value="Mtu_fam_mce"/>
    <property type="match status" value="1"/>
</dbReference>
<dbReference type="PANTHER" id="PTHR33371">
    <property type="entry name" value="INTERMEMBRANE PHOSPHOLIPID TRANSPORT SYSTEM BINDING PROTEIN MLAD-RELATED"/>
    <property type="match status" value="1"/>
</dbReference>
<feature type="domain" description="Mce/MlaD" evidence="2">
    <location>
        <begin position="45"/>
        <end position="118"/>
    </location>
</feature>
<dbReference type="InterPro" id="IPR024516">
    <property type="entry name" value="Mce_C"/>
</dbReference>
<feature type="signal peptide" evidence="1">
    <location>
        <begin position="1"/>
        <end position="32"/>
    </location>
</feature>
<dbReference type="GO" id="GO:0005576">
    <property type="term" value="C:extracellular region"/>
    <property type="evidence" value="ECO:0007669"/>
    <property type="project" value="TreeGrafter"/>
</dbReference>
<evidence type="ECO:0000259" key="3">
    <source>
        <dbReference type="Pfam" id="PF11887"/>
    </source>
</evidence>
<dbReference type="Pfam" id="PF11887">
    <property type="entry name" value="Mce4_CUP1"/>
    <property type="match status" value="1"/>
</dbReference>
<name>A0A8J3THU4_9ACTN</name>
<dbReference type="Pfam" id="PF02470">
    <property type="entry name" value="MlaD"/>
    <property type="match status" value="1"/>
</dbReference>
<keyword evidence="1" id="KW-0732">Signal</keyword>
<feature type="chain" id="PRO_5035277063" evidence="1">
    <location>
        <begin position="33"/>
        <end position="479"/>
    </location>
</feature>
<organism evidence="4 5">
    <name type="scientific">Planosporangium mesophilum</name>
    <dbReference type="NCBI Taxonomy" id="689768"/>
    <lineage>
        <taxon>Bacteria</taxon>
        <taxon>Bacillati</taxon>
        <taxon>Actinomycetota</taxon>
        <taxon>Actinomycetes</taxon>
        <taxon>Micromonosporales</taxon>
        <taxon>Micromonosporaceae</taxon>
        <taxon>Planosporangium</taxon>
    </lineage>
</organism>
<evidence type="ECO:0000259" key="2">
    <source>
        <dbReference type="Pfam" id="PF02470"/>
    </source>
</evidence>
<dbReference type="Proteomes" id="UP000599074">
    <property type="component" value="Unassembled WGS sequence"/>
</dbReference>
<gene>
    <name evidence="4" type="ORF">Pme01_50190</name>
</gene>
<protein>
    <submittedName>
        <fullName evidence="4">ABC transporter substrate-binding protein</fullName>
    </submittedName>
</protein>
<evidence type="ECO:0000313" key="4">
    <source>
        <dbReference type="EMBL" id="GII25422.1"/>
    </source>
</evidence>
<dbReference type="AlphaFoldDB" id="A0A8J3THU4"/>
<dbReference type="InterPro" id="IPR052336">
    <property type="entry name" value="MlaD_Phospholipid_Transporter"/>
</dbReference>
<comment type="caution">
    <text evidence="4">The sequence shown here is derived from an EMBL/GenBank/DDBJ whole genome shotgun (WGS) entry which is preliminary data.</text>
</comment>
<proteinExistence type="predicted"/>
<keyword evidence="5" id="KW-1185">Reference proteome</keyword>
<evidence type="ECO:0000256" key="1">
    <source>
        <dbReference type="SAM" id="SignalP"/>
    </source>
</evidence>
<dbReference type="EMBL" id="BOON01000051">
    <property type="protein sequence ID" value="GII25422.1"/>
    <property type="molecule type" value="Genomic_DNA"/>
</dbReference>
<dbReference type="InterPro" id="IPR005693">
    <property type="entry name" value="Mce"/>
</dbReference>
<accession>A0A8J3THU4</accession>
<dbReference type="PANTHER" id="PTHR33371:SF15">
    <property type="entry name" value="LIPOPROTEIN LPRN"/>
    <property type="match status" value="1"/>
</dbReference>
<feature type="domain" description="Mammalian cell entry C-terminal" evidence="3">
    <location>
        <begin position="128"/>
        <end position="314"/>
    </location>
</feature>
<sequence>MNRRLARSGLTTVGAGLAVVLAVAGCTPPSLADLPLPGGAPSGPAYHVTVEFADVLDLVPQSAVKVNDVTIGSVDKIWLSGWTARVRLNLDKNVRLPDNATAAVRQTSLLGEKFVALAGPTTEQGVGRLSEGDVIPLSRTRRSAEIEEVLGALGLLLNGGGLAQLKTINEELAKVMEGREATAKDALRQLDTFVGGLDAQKADLVKAIDALDRLSARLSAQRSTIGNAVDALGPGLTVLAEERAQLTGALTALGELGKVGTRVINASKADTVANLRSLQPILEQLVKAGDDLPKSLDFMLSYPFPPNADGAIVGDAMNLHATLDLNAADILSNLVAAAGPPPVMQVAPPSKPTGPQKPIIPGIALPGTLLPPICIPATGILPPIALLPAGCVLPPGCEPLPPGSQVPPGGLVPPNGVIPPGTVFPPNTKVQPGTILPPTCLLPGLPGVPDLLGGLGTVTGEAVGQIGGLTDVLKGGLHP</sequence>
<dbReference type="RefSeq" id="WP_168118122.1">
    <property type="nucleotide sequence ID" value="NZ_BOON01000051.1"/>
</dbReference>
<dbReference type="PROSITE" id="PS51257">
    <property type="entry name" value="PROKAR_LIPOPROTEIN"/>
    <property type="match status" value="1"/>
</dbReference>
<evidence type="ECO:0000313" key="5">
    <source>
        <dbReference type="Proteomes" id="UP000599074"/>
    </source>
</evidence>
<reference evidence="4" key="1">
    <citation type="submission" date="2021-01" db="EMBL/GenBank/DDBJ databases">
        <title>Whole genome shotgun sequence of Planosporangium mesophilum NBRC 109066.</title>
        <authorList>
            <person name="Komaki H."/>
            <person name="Tamura T."/>
        </authorList>
    </citation>
    <scope>NUCLEOTIDE SEQUENCE</scope>
    <source>
        <strain evidence="4">NBRC 109066</strain>
    </source>
</reference>